<comment type="caution">
    <text evidence="4">The sequence shown here is derived from an EMBL/GenBank/DDBJ whole genome shotgun (WGS) entry which is preliminary data.</text>
</comment>
<dbReference type="EMBL" id="WEGI01000001">
    <property type="protein sequence ID" value="MQY25060.1"/>
    <property type="molecule type" value="Genomic_DNA"/>
</dbReference>
<gene>
    <name evidence="4" type="ORF">NRB56_06140</name>
</gene>
<reference evidence="4 5" key="1">
    <citation type="submission" date="2019-10" db="EMBL/GenBank/DDBJ databases">
        <title>Nocardia macrotermitis sp. nov. and Nocardia aurantia sp. nov., isolated from the gut of fungus growing-termite Macrotermes natalensis.</title>
        <authorList>
            <person name="Benndorf R."/>
            <person name="Schwitalla J."/>
            <person name="Martin K."/>
            <person name="De Beer W."/>
            <person name="Kaster A.-K."/>
            <person name="Vollmers J."/>
            <person name="Poulsen M."/>
            <person name="Beemelmanns C."/>
        </authorList>
    </citation>
    <scope>NUCLEOTIDE SEQUENCE [LARGE SCALE GENOMIC DNA]</scope>
    <source>
        <strain evidence="4 5">RB56</strain>
    </source>
</reference>
<feature type="domain" description="DUF7373" evidence="3">
    <location>
        <begin position="252"/>
        <end position="396"/>
    </location>
</feature>
<protein>
    <submittedName>
        <fullName evidence="4">Uncharacterized protein</fullName>
    </submittedName>
</protein>
<dbReference type="PROSITE" id="PS51257">
    <property type="entry name" value="PROKAR_LIPOPROTEIN"/>
    <property type="match status" value="1"/>
</dbReference>
<dbReference type="InterPro" id="IPR056463">
    <property type="entry name" value="DUF7373_C"/>
</dbReference>
<dbReference type="Proteomes" id="UP000431401">
    <property type="component" value="Unassembled WGS sequence"/>
</dbReference>
<evidence type="ECO:0000256" key="1">
    <source>
        <dbReference type="SAM" id="SignalP"/>
    </source>
</evidence>
<accession>A0A7K0DGW9</accession>
<evidence type="ECO:0000259" key="2">
    <source>
        <dbReference type="Pfam" id="PF24088"/>
    </source>
</evidence>
<proteinExistence type="predicted"/>
<evidence type="ECO:0000259" key="3">
    <source>
        <dbReference type="Pfam" id="PF24092"/>
    </source>
</evidence>
<organism evidence="4 5">
    <name type="scientific">Nocardia aurantia</name>
    <dbReference type="NCBI Taxonomy" id="2585199"/>
    <lineage>
        <taxon>Bacteria</taxon>
        <taxon>Bacillati</taxon>
        <taxon>Actinomycetota</taxon>
        <taxon>Actinomycetes</taxon>
        <taxon>Mycobacteriales</taxon>
        <taxon>Nocardiaceae</taxon>
        <taxon>Nocardia</taxon>
    </lineage>
</organism>
<evidence type="ECO:0000313" key="5">
    <source>
        <dbReference type="Proteomes" id="UP000431401"/>
    </source>
</evidence>
<keyword evidence="1" id="KW-0732">Signal</keyword>
<dbReference type="InterPro" id="IPR055797">
    <property type="entry name" value="DUF7373"/>
</dbReference>
<feature type="chain" id="PRO_5039665711" evidence="1">
    <location>
        <begin position="24"/>
        <end position="397"/>
    </location>
</feature>
<feature type="domain" description="DUF7373" evidence="2">
    <location>
        <begin position="50"/>
        <end position="246"/>
    </location>
</feature>
<name>A0A7K0DGW9_9NOCA</name>
<feature type="signal peptide" evidence="1">
    <location>
        <begin position="1"/>
        <end position="23"/>
    </location>
</feature>
<dbReference type="Pfam" id="PF24088">
    <property type="entry name" value="DUF7373"/>
    <property type="match status" value="1"/>
</dbReference>
<keyword evidence="5" id="KW-1185">Reference proteome</keyword>
<dbReference type="RefSeq" id="WP_227837077.1">
    <property type="nucleotide sequence ID" value="NZ_WEGI01000001.1"/>
</dbReference>
<sequence>MVRSSLIRLVAAGACAAALTACTQPGRPVAAEMDVRTLDVGTYAVDRHSYPQNAGDGGVLEAMRMSAAVVPSMAINPQLDVGLESGADTEDDSGNYLAAADKPVLDQYKLIGGFATVGADRGIPPGGTDPGPAATIVRNLVLRFPDANTAQRASSALETADFLVAPGQNTLLTLPRYPEADIHYRPGVPTIGAFLPHNEFVLAPYIQAPVADPATLLGLVQQTFDAEIPALDAFRSTPTDRIDSLRVDPDGLLARVVVGSRDDRAPDPLDFAVYAPVVLVSEAEDEPAVQAAVIDAGVDAVAQADDGRVIRARDQAAADRLIRALIAARTTGYGSAGALGSRAPGVTCLQRTSRSGTGPAYRCYVPYRRYVAEVSADDTTDIKQKTAAQYALLANSM</sequence>
<evidence type="ECO:0000313" key="4">
    <source>
        <dbReference type="EMBL" id="MQY25060.1"/>
    </source>
</evidence>
<dbReference type="Pfam" id="PF24092">
    <property type="entry name" value="DUF7373_C"/>
    <property type="match status" value="1"/>
</dbReference>
<dbReference type="AlphaFoldDB" id="A0A7K0DGW9"/>